<comment type="similarity">
    <text evidence="1">Belongs to the AAA ATPase family.</text>
</comment>
<evidence type="ECO:0000259" key="4">
    <source>
        <dbReference type="Pfam" id="PF00004"/>
    </source>
</evidence>
<protein>
    <submittedName>
        <fullName evidence="6">Uncharacterized protein</fullName>
    </submittedName>
</protein>
<dbReference type="Proteomes" id="UP000838763">
    <property type="component" value="Unassembled WGS sequence"/>
</dbReference>
<feature type="domain" description="AAA ATPase AAA+ lid" evidence="5">
    <location>
        <begin position="135"/>
        <end position="167"/>
    </location>
</feature>
<gene>
    <name evidence="6" type="ORF">PPNO1_LOCUS379</name>
</gene>
<dbReference type="Pfam" id="PF17862">
    <property type="entry name" value="AAA_lid_3"/>
    <property type="match status" value="1"/>
</dbReference>
<dbReference type="PANTHER" id="PTHR23077">
    <property type="entry name" value="AAA-FAMILY ATPASE"/>
    <property type="match status" value="1"/>
</dbReference>
<organism evidence="6 7">
    <name type="scientific">Parascedosporium putredinis</name>
    <dbReference type="NCBI Taxonomy" id="1442378"/>
    <lineage>
        <taxon>Eukaryota</taxon>
        <taxon>Fungi</taxon>
        <taxon>Dikarya</taxon>
        <taxon>Ascomycota</taxon>
        <taxon>Pezizomycotina</taxon>
        <taxon>Sordariomycetes</taxon>
        <taxon>Hypocreomycetidae</taxon>
        <taxon>Microascales</taxon>
        <taxon>Microascaceae</taxon>
        <taxon>Parascedosporium</taxon>
    </lineage>
</organism>
<dbReference type="InterPro" id="IPR050168">
    <property type="entry name" value="AAA_ATPase_domain"/>
</dbReference>
<dbReference type="Gene3D" id="1.10.8.60">
    <property type="match status" value="1"/>
</dbReference>
<evidence type="ECO:0000313" key="7">
    <source>
        <dbReference type="Proteomes" id="UP000838763"/>
    </source>
</evidence>
<comment type="caution">
    <text evidence="6">The sequence shown here is derived from an EMBL/GenBank/DDBJ whole genome shotgun (WGS) entry which is preliminary data.</text>
</comment>
<evidence type="ECO:0000313" key="6">
    <source>
        <dbReference type="EMBL" id="CAI4210577.1"/>
    </source>
</evidence>
<dbReference type="SUPFAM" id="SSF52540">
    <property type="entry name" value="P-loop containing nucleoside triphosphate hydrolases"/>
    <property type="match status" value="1"/>
</dbReference>
<dbReference type="InterPro" id="IPR041569">
    <property type="entry name" value="AAA_lid_3"/>
</dbReference>
<dbReference type="GO" id="GO:0005524">
    <property type="term" value="F:ATP binding"/>
    <property type="evidence" value="ECO:0007669"/>
    <property type="project" value="UniProtKB-KW"/>
</dbReference>
<dbReference type="Pfam" id="PF00004">
    <property type="entry name" value="AAA"/>
    <property type="match status" value="1"/>
</dbReference>
<keyword evidence="3" id="KW-0067">ATP-binding</keyword>
<feature type="domain" description="ATPase AAA-type core" evidence="4">
    <location>
        <begin position="7"/>
        <end position="112"/>
    </location>
</feature>
<dbReference type="EMBL" id="CALLCH030000001">
    <property type="protein sequence ID" value="CAI4210577.1"/>
    <property type="molecule type" value="Genomic_DNA"/>
</dbReference>
<reference evidence="6" key="1">
    <citation type="submission" date="2022-11" db="EMBL/GenBank/DDBJ databases">
        <authorList>
            <person name="Scott C."/>
            <person name="Bruce N."/>
        </authorList>
    </citation>
    <scope>NUCLEOTIDE SEQUENCE</scope>
</reference>
<dbReference type="OrthoDB" id="27435at2759"/>
<evidence type="ECO:0000256" key="1">
    <source>
        <dbReference type="ARBA" id="ARBA00006914"/>
    </source>
</evidence>
<accession>A0A9P1M6Z0</accession>
<dbReference type="InterPro" id="IPR003959">
    <property type="entry name" value="ATPase_AAA_core"/>
</dbReference>
<dbReference type="PANTHER" id="PTHR23077:SF171">
    <property type="entry name" value="NUCLEAR VALOSIN-CONTAINING PROTEIN-LIKE"/>
    <property type="match status" value="1"/>
</dbReference>
<sequence>MIREVLTYCAQALATESGFNFFSVKGPELLNQYVGETERNIRRLFQRAAASAPAIIFFDELDTMGITPDEAAALDGFEKLEDVVVLAATNSPESIEPALLRSGRLDRYLFVGPPDAREREEIFAIYAAKVPVAADVDLAQLAAATEGYTGADIRGLVNEAGHIVFTERGGDVDGAEIGLQHLTKAIELRGPSVTDKVLKRYTEWRPSDNFKS</sequence>
<evidence type="ECO:0000256" key="2">
    <source>
        <dbReference type="ARBA" id="ARBA00022741"/>
    </source>
</evidence>
<proteinExistence type="inferred from homology"/>
<name>A0A9P1M6Z0_9PEZI</name>
<dbReference type="InterPro" id="IPR027417">
    <property type="entry name" value="P-loop_NTPase"/>
</dbReference>
<evidence type="ECO:0000256" key="3">
    <source>
        <dbReference type="ARBA" id="ARBA00022840"/>
    </source>
</evidence>
<evidence type="ECO:0000259" key="5">
    <source>
        <dbReference type="Pfam" id="PF17862"/>
    </source>
</evidence>
<keyword evidence="7" id="KW-1185">Reference proteome</keyword>
<dbReference type="Gene3D" id="3.40.50.300">
    <property type="entry name" value="P-loop containing nucleotide triphosphate hydrolases"/>
    <property type="match status" value="1"/>
</dbReference>
<dbReference type="AlphaFoldDB" id="A0A9P1M6Z0"/>
<keyword evidence="2" id="KW-0547">Nucleotide-binding</keyword>
<dbReference type="GO" id="GO:0016887">
    <property type="term" value="F:ATP hydrolysis activity"/>
    <property type="evidence" value="ECO:0007669"/>
    <property type="project" value="InterPro"/>
</dbReference>